<dbReference type="PANTHER" id="PTHR30558:SF12">
    <property type="entry name" value="BIOPOLYMER TRANSPORT PROTEIN EXBD"/>
    <property type="match status" value="1"/>
</dbReference>
<comment type="function">
    <text evidence="1">Involved in the TonB-dependent energy-dependent transport of various receptor-bound substrates.</text>
</comment>
<dbReference type="OrthoDB" id="9798629at2"/>
<gene>
    <name evidence="14" type="ORF">BKE30_12765</name>
</gene>
<evidence type="ECO:0000256" key="7">
    <source>
        <dbReference type="ARBA" id="ARBA00022519"/>
    </source>
</evidence>
<evidence type="ECO:0000256" key="4">
    <source>
        <dbReference type="ARBA" id="ARBA00011471"/>
    </source>
</evidence>
<evidence type="ECO:0000256" key="1">
    <source>
        <dbReference type="ARBA" id="ARBA00003540"/>
    </source>
</evidence>
<evidence type="ECO:0000256" key="12">
    <source>
        <dbReference type="RuleBase" id="RU003879"/>
    </source>
</evidence>
<keyword evidence="5 12" id="KW-0813">Transport</keyword>
<keyword evidence="6" id="KW-1003">Cell membrane</keyword>
<name>A0A1S8CRF8_9GAMM</name>
<dbReference type="AlphaFoldDB" id="A0A1S8CRF8"/>
<keyword evidence="10 13" id="KW-1133">Transmembrane helix</keyword>
<dbReference type="Proteomes" id="UP000192132">
    <property type="component" value="Unassembled WGS sequence"/>
</dbReference>
<keyword evidence="15" id="KW-1185">Reference proteome</keyword>
<dbReference type="Pfam" id="PF02472">
    <property type="entry name" value="ExbD"/>
    <property type="match status" value="1"/>
</dbReference>
<evidence type="ECO:0000256" key="11">
    <source>
        <dbReference type="ARBA" id="ARBA00023136"/>
    </source>
</evidence>
<dbReference type="RefSeq" id="WP_076878990.1">
    <property type="nucleotide sequence ID" value="NZ_MLCN01000034.1"/>
</dbReference>
<comment type="caution">
    <text evidence="14">The sequence shown here is derived from an EMBL/GenBank/DDBJ whole genome shotgun (WGS) entry which is preliminary data.</text>
</comment>
<comment type="subcellular location">
    <subcellularLocation>
        <location evidence="2">Cell inner membrane</location>
        <topology evidence="2">Single-pass type II membrane protein</topology>
    </subcellularLocation>
    <subcellularLocation>
        <location evidence="12">Cell membrane</location>
        <topology evidence="12">Single-pass type II membrane protein</topology>
    </subcellularLocation>
</comment>
<accession>A0A1S8CRF8</accession>
<keyword evidence="11 13" id="KW-0472">Membrane</keyword>
<evidence type="ECO:0000256" key="5">
    <source>
        <dbReference type="ARBA" id="ARBA00022448"/>
    </source>
</evidence>
<evidence type="ECO:0000256" key="3">
    <source>
        <dbReference type="ARBA" id="ARBA00005811"/>
    </source>
</evidence>
<evidence type="ECO:0000256" key="13">
    <source>
        <dbReference type="SAM" id="Phobius"/>
    </source>
</evidence>
<evidence type="ECO:0000256" key="9">
    <source>
        <dbReference type="ARBA" id="ARBA00022927"/>
    </source>
</evidence>
<sequence length="137" mass="14871">MSFNLGEENEQGMNEMNLIPLIDIMLVLMIIFLVTATVMNPSIPLTLPKTDASTPPQPPEIVSVNINAQGQVYWNQDAVSLEQLAERMNGAAQQAQKPSLQIRADKEARYDTVAQVMARASKAGLSDLAFVSEAPAS</sequence>
<dbReference type="InterPro" id="IPR003400">
    <property type="entry name" value="ExbD"/>
</dbReference>
<dbReference type="PANTHER" id="PTHR30558">
    <property type="entry name" value="EXBD MEMBRANE COMPONENT OF PMF-DRIVEN MACROMOLECULE IMPORT SYSTEM"/>
    <property type="match status" value="1"/>
</dbReference>
<keyword evidence="9 12" id="KW-0653">Protein transport</keyword>
<dbReference type="GO" id="GO:0005886">
    <property type="term" value="C:plasma membrane"/>
    <property type="evidence" value="ECO:0007669"/>
    <property type="project" value="UniProtKB-SubCell"/>
</dbReference>
<dbReference type="Gene3D" id="3.30.420.270">
    <property type="match status" value="1"/>
</dbReference>
<evidence type="ECO:0000313" key="14">
    <source>
        <dbReference type="EMBL" id="ONG38378.1"/>
    </source>
</evidence>
<dbReference type="STRING" id="1907941.BKE30_12765"/>
<evidence type="ECO:0000256" key="2">
    <source>
        <dbReference type="ARBA" id="ARBA00004249"/>
    </source>
</evidence>
<protein>
    <submittedName>
        <fullName evidence="14">Biopolymer transporter ExbD</fullName>
    </submittedName>
</protein>
<feature type="transmembrane region" description="Helical" evidence="13">
    <location>
        <begin position="18"/>
        <end position="39"/>
    </location>
</feature>
<keyword evidence="7" id="KW-0997">Cell inner membrane</keyword>
<organism evidence="14 15">
    <name type="scientific">Alkanindiges hydrocarboniclasticus</name>
    <dbReference type="NCBI Taxonomy" id="1907941"/>
    <lineage>
        <taxon>Bacteria</taxon>
        <taxon>Pseudomonadati</taxon>
        <taxon>Pseudomonadota</taxon>
        <taxon>Gammaproteobacteria</taxon>
        <taxon>Moraxellales</taxon>
        <taxon>Moraxellaceae</taxon>
        <taxon>Alkanindiges</taxon>
    </lineage>
</organism>
<dbReference type="EMBL" id="MLCN01000034">
    <property type="protein sequence ID" value="ONG38378.1"/>
    <property type="molecule type" value="Genomic_DNA"/>
</dbReference>
<evidence type="ECO:0000256" key="8">
    <source>
        <dbReference type="ARBA" id="ARBA00022692"/>
    </source>
</evidence>
<proteinExistence type="inferred from homology"/>
<dbReference type="GO" id="GO:0015031">
    <property type="term" value="P:protein transport"/>
    <property type="evidence" value="ECO:0007669"/>
    <property type="project" value="UniProtKB-KW"/>
</dbReference>
<comment type="similarity">
    <text evidence="3 12">Belongs to the ExbD/TolR family.</text>
</comment>
<reference evidence="14 15" key="1">
    <citation type="submission" date="2016-10" db="EMBL/GenBank/DDBJ databases">
        <title>Draft Genome sequence of Alkanindiges sp. strain H1.</title>
        <authorList>
            <person name="Subhash Y."/>
            <person name="Lee S."/>
        </authorList>
    </citation>
    <scope>NUCLEOTIDE SEQUENCE [LARGE SCALE GENOMIC DNA]</scope>
    <source>
        <strain evidence="14 15">H1</strain>
    </source>
</reference>
<dbReference type="GO" id="GO:0022857">
    <property type="term" value="F:transmembrane transporter activity"/>
    <property type="evidence" value="ECO:0007669"/>
    <property type="project" value="InterPro"/>
</dbReference>
<evidence type="ECO:0000256" key="6">
    <source>
        <dbReference type="ARBA" id="ARBA00022475"/>
    </source>
</evidence>
<evidence type="ECO:0000256" key="10">
    <source>
        <dbReference type="ARBA" id="ARBA00022989"/>
    </source>
</evidence>
<evidence type="ECO:0000313" key="15">
    <source>
        <dbReference type="Proteomes" id="UP000192132"/>
    </source>
</evidence>
<comment type="subunit">
    <text evidence="4">The accessory proteins ExbB and ExbD seem to form a complex with TonB.</text>
</comment>
<keyword evidence="8 12" id="KW-0812">Transmembrane</keyword>